<gene>
    <name evidence="1" type="ORF">O0235_09845</name>
</gene>
<evidence type="ECO:0000313" key="1">
    <source>
        <dbReference type="EMBL" id="WBL35088.1"/>
    </source>
</evidence>
<proteinExistence type="predicted"/>
<dbReference type="RefSeq" id="WP_270055616.1">
    <property type="nucleotide sequence ID" value="NZ_CP115149.1"/>
</dbReference>
<reference evidence="1 2" key="1">
    <citation type="journal article" date="2023" name="ISME J.">
        <title>Thermophilic Dehalococcoidia with unusual traits shed light on an unexpected past.</title>
        <authorList>
            <person name="Palmer M."/>
            <person name="Covington J.K."/>
            <person name="Zhou E.M."/>
            <person name="Thomas S.C."/>
            <person name="Habib N."/>
            <person name="Seymour C.O."/>
            <person name="Lai D."/>
            <person name="Johnston J."/>
            <person name="Hashimi A."/>
            <person name="Jiao J.Y."/>
            <person name="Muok A.R."/>
            <person name="Liu L."/>
            <person name="Xian W.D."/>
            <person name="Zhi X.Y."/>
            <person name="Li M.M."/>
            <person name="Silva L.P."/>
            <person name="Bowen B.P."/>
            <person name="Louie K."/>
            <person name="Briegel A."/>
            <person name="Pett-Ridge J."/>
            <person name="Weber P.K."/>
            <person name="Tocheva E.I."/>
            <person name="Woyke T."/>
            <person name="Northen T.R."/>
            <person name="Mayali X."/>
            <person name="Li W.J."/>
            <person name="Hedlund B.P."/>
        </authorList>
    </citation>
    <scope>NUCLEOTIDE SEQUENCE [LARGE SCALE GENOMIC DNA]</scope>
    <source>
        <strain evidence="1 2">YIM 72310</strain>
    </source>
</reference>
<dbReference type="EMBL" id="CP115149">
    <property type="protein sequence ID" value="WBL35088.1"/>
    <property type="molecule type" value="Genomic_DNA"/>
</dbReference>
<accession>A0ABY7M642</accession>
<evidence type="ECO:0000313" key="2">
    <source>
        <dbReference type="Proteomes" id="UP001212803"/>
    </source>
</evidence>
<keyword evidence="2" id="KW-1185">Reference proteome</keyword>
<protein>
    <submittedName>
        <fullName evidence="1">Uncharacterized protein</fullName>
    </submittedName>
</protein>
<sequence length="43" mass="5199">MDVTRATVEEFLELLRKDPELRERAREIIVAAEWERVDRAIWS</sequence>
<organism evidence="1 2">
    <name type="scientific">Tepidiforma flava</name>
    <dbReference type="NCBI Taxonomy" id="3004094"/>
    <lineage>
        <taxon>Bacteria</taxon>
        <taxon>Bacillati</taxon>
        <taxon>Chloroflexota</taxon>
        <taxon>Tepidiformia</taxon>
        <taxon>Tepidiformales</taxon>
        <taxon>Tepidiformaceae</taxon>
        <taxon>Tepidiforma</taxon>
    </lineage>
</organism>
<name>A0ABY7M642_9CHLR</name>
<dbReference type="Proteomes" id="UP001212803">
    <property type="component" value="Chromosome"/>
</dbReference>